<name>A0A7S1M3A7_ALECA</name>
<reference evidence="2" key="1">
    <citation type="submission" date="2021-01" db="EMBL/GenBank/DDBJ databases">
        <authorList>
            <person name="Corre E."/>
            <person name="Pelletier E."/>
            <person name="Niang G."/>
            <person name="Scheremetjew M."/>
            <person name="Finn R."/>
            <person name="Kale V."/>
            <person name="Holt S."/>
            <person name="Cochrane G."/>
            <person name="Meng A."/>
            <person name="Brown T."/>
            <person name="Cohen L."/>
        </authorList>
    </citation>
    <scope>NUCLEOTIDE SEQUENCE</scope>
    <source>
        <strain evidence="2">OF101</strain>
    </source>
</reference>
<feature type="region of interest" description="Disordered" evidence="1">
    <location>
        <begin position="159"/>
        <end position="181"/>
    </location>
</feature>
<dbReference type="EMBL" id="HBGE01028561">
    <property type="protein sequence ID" value="CAD9120806.1"/>
    <property type="molecule type" value="Transcribed_RNA"/>
</dbReference>
<gene>
    <name evidence="2" type="ORF">ACAT0790_LOCUS17164</name>
</gene>
<sequence length="361" mass="38373">MDCWAAWSSMTAEQRRQAAVLRDTAIAGKLHAQLQALWWVQIQHNALGFVGQLHSFDPEQLPLLSAMDFTRLDGEALAAAGSAPSKISWRPELHEDPASMEVAVKRALGSTGSRGALPPRQWKQLVHTAPQTWLDLEWSLAGLVEQVVMRAAAADARHGARSVSEEASGAQASRAAKRLRQRERRKLCRMGLLGDDKGAPMGLQPELGYYAGAVRDDAASERSTSAGTGGAPSEPERPDSARAADSSSEASGHGGCCNASDFAEGSAAASGDRRRSKAPSRYWCDASDDEDALSVTSACSLSLRGPHARCPEDPEADDCATPAQLWPPTPEQSPHHGPLAPPSCPPLLSLPCLAPGLWQLA</sequence>
<protein>
    <submittedName>
        <fullName evidence="2">Uncharacterized protein</fullName>
    </submittedName>
</protein>
<accession>A0A7S1M3A7</accession>
<dbReference type="AlphaFoldDB" id="A0A7S1M3A7"/>
<evidence type="ECO:0000256" key="1">
    <source>
        <dbReference type="SAM" id="MobiDB-lite"/>
    </source>
</evidence>
<evidence type="ECO:0000313" key="2">
    <source>
        <dbReference type="EMBL" id="CAD9120806.1"/>
    </source>
</evidence>
<organism evidence="2">
    <name type="scientific">Alexandrium catenella</name>
    <name type="common">Red tide dinoflagellate</name>
    <name type="synonym">Gonyaulax catenella</name>
    <dbReference type="NCBI Taxonomy" id="2925"/>
    <lineage>
        <taxon>Eukaryota</taxon>
        <taxon>Sar</taxon>
        <taxon>Alveolata</taxon>
        <taxon>Dinophyceae</taxon>
        <taxon>Gonyaulacales</taxon>
        <taxon>Pyrocystaceae</taxon>
        <taxon>Alexandrium</taxon>
    </lineage>
</organism>
<proteinExistence type="predicted"/>
<feature type="region of interest" description="Disordered" evidence="1">
    <location>
        <begin position="303"/>
        <end position="340"/>
    </location>
</feature>
<feature type="region of interest" description="Disordered" evidence="1">
    <location>
        <begin position="218"/>
        <end position="256"/>
    </location>
</feature>